<keyword evidence="2" id="KW-1185">Reference proteome</keyword>
<sequence>MWATIYHDDSGQIHSVAASPFGDETPAEIMTPTIPGLRSARVELPAEIALDPDRLSEFYAELNALVADFVLDDGALRRKP</sequence>
<dbReference type="EMBL" id="JBBEGL010000001">
    <property type="protein sequence ID" value="MEJ2885211.1"/>
    <property type="molecule type" value="Genomic_DNA"/>
</dbReference>
<evidence type="ECO:0000313" key="2">
    <source>
        <dbReference type="Proteomes" id="UP001370100"/>
    </source>
</evidence>
<reference evidence="1 2" key="1">
    <citation type="submission" date="2024-03" db="EMBL/GenBank/DDBJ databases">
        <title>Actinomycetospora sp. OC33-EN06, a novel actinomycete isolated from wild orchid (Aerides multiflora).</title>
        <authorList>
            <person name="Suriyachadkun C."/>
        </authorList>
    </citation>
    <scope>NUCLEOTIDE SEQUENCE [LARGE SCALE GENOMIC DNA]</scope>
    <source>
        <strain evidence="1 2">OC33-EN06</strain>
    </source>
</reference>
<accession>A0ABU8N0F6</accession>
<comment type="caution">
    <text evidence="1">The sequence shown here is derived from an EMBL/GenBank/DDBJ whole genome shotgun (WGS) entry which is preliminary data.</text>
</comment>
<dbReference type="Proteomes" id="UP001370100">
    <property type="component" value="Unassembled WGS sequence"/>
</dbReference>
<gene>
    <name evidence="1" type="ORF">WCD41_02015</name>
</gene>
<protein>
    <submittedName>
        <fullName evidence="1">Uncharacterized protein</fullName>
    </submittedName>
</protein>
<dbReference type="RefSeq" id="WP_337711704.1">
    <property type="nucleotide sequence ID" value="NZ_JBBEGL010000001.1"/>
</dbReference>
<evidence type="ECO:0000313" key="1">
    <source>
        <dbReference type="EMBL" id="MEJ2885211.1"/>
    </source>
</evidence>
<organism evidence="1 2">
    <name type="scientific">Actinomycetospora aeridis</name>
    <dbReference type="NCBI Taxonomy" id="3129231"/>
    <lineage>
        <taxon>Bacteria</taxon>
        <taxon>Bacillati</taxon>
        <taxon>Actinomycetota</taxon>
        <taxon>Actinomycetes</taxon>
        <taxon>Pseudonocardiales</taxon>
        <taxon>Pseudonocardiaceae</taxon>
        <taxon>Actinomycetospora</taxon>
    </lineage>
</organism>
<proteinExistence type="predicted"/>
<name>A0ABU8N0F6_9PSEU</name>